<dbReference type="InterPro" id="IPR024527">
    <property type="entry name" value="Eisosome1"/>
</dbReference>
<sequence>MTILVYSYPRNLIDQYIYSRGAPRSCPAPWRRQGQGHSLSCWKRAPRCPALLAWSTMSSTALTQTPAAPFRLDASNHSGRLQYANVRDLPSFPSSGLKKDGAAASAAASLGWANTKPIEAWTPTSLLGHNGKMASGVQSRRSTAGSQAAALAVGSANAQRRRQQSQSSPESASNSAALLAFNKSSMAAPDVKVSPDLARQGSMRAAKGAMAGVRPRAKSSPVHQETYPDQANAASNALSAATIAHRPSIRSSNVPIEDAGAVPFTTMDRQMFTSRPPVKPEVDEQRRNDVIHASAVAMAKKMYNQQQSVVNTDRANAHARSSSFTRHRSGSIVDDDDQPTGFGNLQEAAYKLAQQRLAKLQDEHQRTRGLEEYYGASTQPQRTKLGTIRSKLARRRSASDGALVEDKRKSIQIRKQMSLFDTKLAEVDESKRARDREALLAAAQRNVQARLKNMDEKIQEETGWVAPPRDDWEWKARAAAQARFDASRLEDQRKVDIGGGKVMDREAVEAIAAQRVQPLLDEINEKAERERERKAQVKAEEDKKKEEAEWNKIREREIQEIHQKLKDQQKDQDKARKAEIKQEERARKEEEKAGRMQQKRVIKDVKQKGKEVAPAVDIPAAEPIQKQGAGKTAEIEPPVANSRHSRAISINFTKRISKQKTSKDLADGSVAVDGEPNPSPARKVKSWLKNHFPRPRSASSPTTVSDANKKKFIGGAALARLTGQNSSSPSINDRRSASMRDVAMAGREGSDAFSSPPRKVGDEPGEGSGAAAPNLNGVRIPNMEGKDEDDSTSLDTRSVSSMGSSDRFEEARTTLSEVPVAPPKFVASGSETGRASPIRGSRFSELLE</sequence>
<feature type="region of interest" description="Disordered" evidence="1">
    <location>
        <begin position="132"/>
        <end position="175"/>
    </location>
</feature>
<feature type="compositionally biased region" description="Basic residues" evidence="1">
    <location>
        <begin position="682"/>
        <end position="694"/>
    </location>
</feature>
<feature type="compositionally biased region" description="Low complexity" evidence="1">
    <location>
        <begin position="164"/>
        <end position="175"/>
    </location>
</feature>
<reference evidence="2" key="1">
    <citation type="submission" date="2023-06" db="EMBL/GenBank/DDBJ databases">
        <title>Genome-scale phylogeny and comparative genomics of the fungal order Sordariales.</title>
        <authorList>
            <consortium name="Lawrence Berkeley National Laboratory"/>
            <person name="Hensen N."/>
            <person name="Bonometti L."/>
            <person name="Westerberg I."/>
            <person name="Brannstrom I.O."/>
            <person name="Guillou S."/>
            <person name="Cros-Aarteil S."/>
            <person name="Calhoun S."/>
            <person name="Haridas S."/>
            <person name="Kuo A."/>
            <person name="Mondo S."/>
            <person name="Pangilinan J."/>
            <person name="Riley R."/>
            <person name="Labutti K."/>
            <person name="Andreopoulos B."/>
            <person name="Lipzen A."/>
            <person name="Chen C."/>
            <person name="Yanf M."/>
            <person name="Daum C."/>
            <person name="Ng V."/>
            <person name="Clum A."/>
            <person name="Steindorff A."/>
            <person name="Ohm R."/>
            <person name="Martin F."/>
            <person name="Silar P."/>
            <person name="Natvig D."/>
            <person name="Lalanne C."/>
            <person name="Gautier V."/>
            <person name="Ament-Velasquez S.L."/>
            <person name="Kruys A."/>
            <person name="Hutchinson M.I."/>
            <person name="Powell A.J."/>
            <person name="Barry K."/>
            <person name="Miller A.N."/>
            <person name="Grigoriev I.V."/>
            <person name="Debuchy R."/>
            <person name="Gladieux P."/>
            <person name="Thoren M.H."/>
            <person name="Johannesson H."/>
        </authorList>
    </citation>
    <scope>NUCLEOTIDE SEQUENCE</scope>
    <source>
        <strain evidence="2">CBS 606.72</strain>
    </source>
</reference>
<name>A0AA39X3Z0_9PEZI</name>
<feature type="region of interest" description="Disordered" evidence="1">
    <location>
        <begin position="315"/>
        <end position="340"/>
    </location>
</feature>
<feature type="compositionally biased region" description="Basic and acidic residues" evidence="1">
    <location>
        <begin position="527"/>
        <end position="594"/>
    </location>
</feature>
<feature type="compositionally biased region" description="Polar residues" evidence="1">
    <location>
        <begin position="722"/>
        <end position="731"/>
    </location>
</feature>
<proteinExistence type="predicted"/>
<comment type="caution">
    <text evidence="2">The sequence shown here is derived from an EMBL/GenBank/DDBJ whole genome shotgun (WGS) entry which is preliminary data.</text>
</comment>
<feature type="compositionally biased region" description="Basic and acidic residues" evidence="1">
    <location>
        <begin position="601"/>
        <end position="611"/>
    </location>
</feature>
<dbReference type="GO" id="GO:0070941">
    <property type="term" value="P:eisosome assembly"/>
    <property type="evidence" value="ECO:0007669"/>
    <property type="project" value="TreeGrafter"/>
</dbReference>
<evidence type="ECO:0000256" key="1">
    <source>
        <dbReference type="SAM" id="MobiDB-lite"/>
    </source>
</evidence>
<accession>A0AA39X3Z0</accession>
<gene>
    <name evidence="2" type="ORF">B0T14DRAFT_120938</name>
</gene>
<evidence type="ECO:0000313" key="3">
    <source>
        <dbReference type="Proteomes" id="UP001175000"/>
    </source>
</evidence>
<protein>
    <submittedName>
        <fullName evidence="2">Uncharacterized protein</fullName>
    </submittedName>
</protein>
<dbReference type="EMBL" id="JAULSU010000002">
    <property type="protein sequence ID" value="KAK0626859.1"/>
    <property type="molecule type" value="Genomic_DNA"/>
</dbReference>
<dbReference type="PANTHER" id="PTHR28298:SF1">
    <property type="entry name" value="EISOSOME PROTEIN 1"/>
    <property type="match status" value="1"/>
</dbReference>
<dbReference type="AlphaFoldDB" id="A0AA39X3Z0"/>
<feature type="compositionally biased region" description="Polar residues" evidence="1">
    <location>
        <begin position="315"/>
        <end position="324"/>
    </location>
</feature>
<keyword evidence="3" id="KW-1185">Reference proteome</keyword>
<feature type="compositionally biased region" description="Polar residues" evidence="1">
    <location>
        <begin position="136"/>
        <end position="146"/>
    </location>
</feature>
<organism evidence="2 3">
    <name type="scientific">Immersiella caudata</name>
    <dbReference type="NCBI Taxonomy" id="314043"/>
    <lineage>
        <taxon>Eukaryota</taxon>
        <taxon>Fungi</taxon>
        <taxon>Dikarya</taxon>
        <taxon>Ascomycota</taxon>
        <taxon>Pezizomycotina</taxon>
        <taxon>Sordariomycetes</taxon>
        <taxon>Sordariomycetidae</taxon>
        <taxon>Sordariales</taxon>
        <taxon>Lasiosphaeriaceae</taxon>
        <taxon>Immersiella</taxon>
    </lineage>
</organism>
<evidence type="ECO:0000313" key="2">
    <source>
        <dbReference type="EMBL" id="KAK0626859.1"/>
    </source>
</evidence>
<feature type="region of interest" description="Disordered" evidence="1">
    <location>
        <begin position="527"/>
        <end position="848"/>
    </location>
</feature>
<dbReference type="PANTHER" id="PTHR28298">
    <property type="entry name" value="EISOSOME PROTEIN 1"/>
    <property type="match status" value="1"/>
</dbReference>
<dbReference type="Proteomes" id="UP001175000">
    <property type="component" value="Unassembled WGS sequence"/>
</dbReference>
<dbReference type="Pfam" id="PF12757">
    <property type="entry name" value="Eisosome1"/>
    <property type="match status" value="1"/>
</dbReference>
<feature type="compositionally biased region" description="Polar residues" evidence="1">
    <location>
        <begin position="697"/>
        <end position="706"/>
    </location>
</feature>
<feature type="compositionally biased region" description="Polar residues" evidence="1">
    <location>
        <begin position="793"/>
        <end position="804"/>
    </location>
</feature>